<evidence type="ECO:0000256" key="2">
    <source>
        <dbReference type="ARBA" id="ARBA00049106"/>
    </source>
</evidence>
<evidence type="ECO:0000256" key="1">
    <source>
        <dbReference type="ARBA" id="ARBA00008710"/>
    </source>
</evidence>
<dbReference type="InterPro" id="IPR004378">
    <property type="entry name" value="F420H2_quin_Rdtase"/>
</dbReference>
<protein>
    <submittedName>
        <fullName evidence="7">Unannotated protein</fullName>
    </submittedName>
</protein>
<organism evidence="7">
    <name type="scientific">freshwater metagenome</name>
    <dbReference type="NCBI Taxonomy" id="449393"/>
    <lineage>
        <taxon>unclassified sequences</taxon>
        <taxon>metagenomes</taxon>
        <taxon>ecological metagenomes</taxon>
    </lineage>
</organism>
<accession>A0A6J7P284</accession>
<dbReference type="EMBL" id="CAFBOL010000060">
    <property type="protein sequence ID" value="CAB4999447.1"/>
    <property type="molecule type" value="Genomic_DNA"/>
</dbReference>
<dbReference type="GO" id="GO:0005886">
    <property type="term" value="C:plasma membrane"/>
    <property type="evidence" value="ECO:0007669"/>
    <property type="project" value="TreeGrafter"/>
</dbReference>
<evidence type="ECO:0000313" key="7">
    <source>
        <dbReference type="EMBL" id="CAB4999447.1"/>
    </source>
</evidence>
<reference evidence="7" key="1">
    <citation type="submission" date="2020-05" db="EMBL/GenBank/DDBJ databases">
        <authorList>
            <person name="Chiriac C."/>
            <person name="Salcher M."/>
            <person name="Ghai R."/>
            <person name="Kavagutti S V."/>
        </authorList>
    </citation>
    <scope>NUCLEOTIDE SEQUENCE</scope>
</reference>
<evidence type="ECO:0000313" key="6">
    <source>
        <dbReference type="EMBL" id="CAB4913892.1"/>
    </source>
</evidence>
<gene>
    <name evidence="4" type="ORF">UFOPK2656_00812</name>
    <name evidence="5" type="ORF">UFOPK3099_02868</name>
    <name evidence="6" type="ORF">UFOPK3651_00395</name>
    <name evidence="7" type="ORF">UFOPK3931_02031</name>
    <name evidence="3" type="ORF">UFOPK4189_00180</name>
</gene>
<sequence>MTIEGEYIPGKVGFTRRQVEAYEASGGTAANVVEGRDVGVVIVTMRGAKSGAVRKIALIRVEHEGEYALVASMGGAPTDPQWAGNLRAHPDEVAVQDGPAPHHVVVREVDGDERAQWWDRSVAVYPEYAEYQTKTDRLIPVFVTKRV</sequence>
<dbReference type="Gene3D" id="2.30.110.10">
    <property type="entry name" value="Electron Transport, Fmn-binding Protein, Chain A"/>
    <property type="match status" value="1"/>
</dbReference>
<comment type="similarity">
    <text evidence="1">Belongs to the F420H(2)-dependent quinone reductase family.</text>
</comment>
<comment type="catalytic activity">
    <reaction evidence="2">
        <text>oxidized coenzyme F420-(gamma-L-Glu)(n) + a quinol + H(+) = reduced coenzyme F420-(gamma-L-Glu)(n) + a quinone</text>
        <dbReference type="Rhea" id="RHEA:39663"/>
        <dbReference type="Rhea" id="RHEA-COMP:12939"/>
        <dbReference type="Rhea" id="RHEA-COMP:14378"/>
        <dbReference type="ChEBI" id="CHEBI:15378"/>
        <dbReference type="ChEBI" id="CHEBI:24646"/>
        <dbReference type="ChEBI" id="CHEBI:132124"/>
        <dbReference type="ChEBI" id="CHEBI:133980"/>
        <dbReference type="ChEBI" id="CHEBI:139511"/>
    </reaction>
</comment>
<dbReference type="PANTHER" id="PTHR39428">
    <property type="entry name" value="F420H(2)-DEPENDENT QUINONE REDUCTASE RV1261C"/>
    <property type="match status" value="1"/>
</dbReference>
<proteinExistence type="inferred from homology"/>
<dbReference type="EMBL" id="CAEZYF010000004">
    <property type="protein sequence ID" value="CAB4713279.1"/>
    <property type="molecule type" value="Genomic_DNA"/>
</dbReference>
<dbReference type="NCBIfam" id="TIGR00026">
    <property type="entry name" value="hi_GC_TIGR00026"/>
    <property type="match status" value="1"/>
</dbReference>
<dbReference type="PANTHER" id="PTHR39428:SF3">
    <property type="entry name" value="DEAZAFLAVIN-DEPENDENT NITROREDUCTASE"/>
    <property type="match status" value="1"/>
</dbReference>
<name>A0A6J7P284_9ZZZZ</name>
<evidence type="ECO:0000313" key="3">
    <source>
        <dbReference type="EMBL" id="CAB4362406.1"/>
    </source>
</evidence>
<evidence type="ECO:0000313" key="5">
    <source>
        <dbReference type="EMBL" id="CAB4835755.1"/>
    </source>
</evidence>
<dbReference type="InterPro" id="IPR012349">
    <property type="entry name" value="Split_barrel_FMN-bd"/>
</dbReference>
<dbReference type="AlphaFoldDB" id="A0A6J7P284"/>
<dbReference type="EMBL" id="CAESGF010000001">
    <property type="protein sequence ID" value="CAB4362406.1"/>
    <property type="molecule type" value="Genomic_DNA"/>
</dbReference>
<dbReference type="EMBL" id="CAFAAV010000334">
    <property type="protein sequence ID" value="CAB4835755.1"/>
    <property type="molecule type" value="Genomic_DNA"/>
</dbReference>
<evidence type="ECO:0000313" key="4">
    <source>
        <dbReference type="EMBL" id="CAB4713279.1"/>
    </source>
</evidence>
<dbReference type="Pfam" id="PF04075">
    <property type="entry name" value="F420H2_quin_red"/>
    <property type="match status" value="1"/>
</dbReference>
<dbReference type="EMBL" id="CAFBMT010000002">
    <property type="protein sequence ID" value="CAB4913892.1"/>
    <property type="molecule type" value="Genomic_DNA"/>
</dbReference>
<dbReference type="GO" id="GO:0016491">
    <property type="term" value="F:oxidoreductase activity"/>
    <property type="evidence" value="ECO:0007669"/>
    <property type="project" value="InterPro"/>
</dbReference>
<dbReference type="GO" id="GO:0070967">
    <property type="term" value="F:coenzyme F420 binding"/>
    <property type="evidence" value="ECO:0007669"/>
    <property type="project" value="TreeGrafter"/>
</dbReference>